<dbReference type="PANTHER" id="PTHR24133">
    <property type="entry name" value="ANKYRIN DOMAIN-CONTAINING"/>
    <property type="match status" value="1"/>
</dbReference>
<dbReference type="Pfam" id="PF12796">
    <property type="entry name" value="Ank_2"/>
    <property type="match status" value="1"/>
</dbReference>
<protein>
    <submittedName>
        <fullName evidence="1">Uncharacterized protein</fullName>
    </submittedName>
</protein>
<dbReference type="SMART" id="SM00248">
    <property type="entry name" value="ANK"/>
    <property type="match status" value="3"/>
</dbReference>
<dbReference type="InterPro" id="IPR036770">
    <property type="entry name" value="Ankyrin_rpt-contain_sf"/>
</dbReference>
<dbReference type="InterPro" id="IPR002110">
    <property type="entry name" value="Ankyrin_rpt"/>
</dbReference>
<dbReference type="OrthoDB" id="426293at2759"/>
<dbReference type="EMBL" id="OB661961">
    <property type="protein sequence ID" value="CAD7229260.1"/>
    <property type="molecule type" value="Genomic_DNA"/>
</dbReference>
<organism evidence="1">
    <name type="scientific">Cyprideis torosa</name>
    <dbReference type="NCBI Taxonomy" id="163714"/>
    <lineage>
        <taxon>Eukaryota</taxon>
        <taxon>Metazoa</taxon>
        <taxon>Ecdysozoa</taxon>
        <taxon>Arthropoda</taxon>
        <taxon>Crustacea</taxon>
        <taxon>Oligostraca</taxon>
        <taxon>Ostracoda</taxon>
        <taxon>Podocopa</taxon>
        <taxon>Podocopida</taxon>
        <taxon>Cytherocopina</taxon>
        <taxon>Cytheroidea</taxon>
        <taxon>Cytherideidae</taxon>
        <taxon>Cyprideis</taxon>
    </lineage>
</organism>
<dbReference type="SUPFAM" id="SSF48403">
    <property type="entry name" value="Ankyrin repeat"/>
    <property type="match status" value="1"/>
</dbReference>
<dbReference type="Gene3D" id="1.25.40.20">
    <property type="entry name" value="Ankyrin repeat-containing domain"/>
    <property type="match status" value="1"/>
</dbReference>
<name>A0A7R8WHX3_9CRUS</name>
<proteinExistence type="predicted"/>
<dbReference type="AlphaFoldDB" id="A0A7R8WHX3"/>
<dbReference type="PROSITE" id="PS50297">
    <property type="entry name" value="ANK_REP_REGION"/>
    <property type="match status" value="2"/>
</dbReference>
<accession>A0A7R8WHX3</accession>
<sequence length="576" mass="64461">MADINKSLPGMRAEDILNLCQPGHLQEKLQGYLRLPKLLSESLFGHAEEISEREQFELSVMELLRRAFWKVFGSSSKSSEEAERETEEAELGALQQVELETVRGDAEVERQEDVERNFLTQREIDLGLHRPPINNSPGTGVQILPLSAVVLPNDPILRDPVMQKFSKAFIYGRHAEVKQILDEYCGDIVRTQEQQPSCSSSSPLPNTCNRQNVLTLLGEGLGEGLCHEALLHSAAARQDIEMVTILLDAGADIDALDSGGYTPLAAHIFPTCDSNEVNDDLTRLLLERKARPNGTPGLPLHMAAEHAKLSTVKILLEYGADPNAKQPPGDQTPLCMVVSKILLNNSGKAEVVKLLLEFGADPAAPSTRRDDAFERYLCSRDIPEENPCQPVFPFGQALMFADPANKLLPLHIVQDLYRCSICSKLIPFSEYIVDSLVKENDLDHLALFLQTGILFYLCYNRRRLFNTLQPLVERLNQELQKTVDITLDGQLMKCLIDLSPSCSLRLFELLPESAQEEVISLKHLACRRVREMYFVHYDPSVIAKRLGEILPQRIFHQIMGVWVENPETSPPSVPSS</sequence>
<dbReference type="InterPro" id="IPR052391">
    <property type="entry name" value="E3_Ligase-Neurotoxin"/>
</dbReference>
<evidence type="ECO:0000313" key="1">
    <source>
        <dbReference type="EMBL" id="CAD7229260.1"/>
    </source>
</evidence>
<dbReference type="PANTHER" id="PTHR24133:SF40">
    <property type="entry name" value="ANKYRIN REPEAT DOMAIN 44"/>
    <property type="match status" value="1"/>
</dbReference>
<reference evidence="1" key="1">
    <citation type="submission" date="2020-11" db="EMBL/GenBank/DDBJ databases">
        <authorList>
            <person name="Tran Van P."/>
        </authorList>
    </citation>
    <scope>NUCLEOTIDE SEQUENCE</scope>
</reference>
<dbReference type="Pfam" id="PF00023">
    <property type="entry name" value="Ank"/>
    <property type="match status" value="1"/>
</dbReference>
<dbReference type="PROSITE" id="PS50088">
    <property type="entry name" value="ANK_REPEAT"/>
    <property type="match status" value="2"/>
</dbReference>
<gene>
    <name evidence="1" type="ORF">CTOB1V02_LOCUS7133</name>
</gene>